<name>A0A8G2F0S2_9BACT</name>
<comment type="caution">
    <text evidence="1">The sequence shown here is derived from an EMBL/GenBank/DDBJ whole genome shotgun (WGS) entry which is preliminary data.</text>
</comment>
<dbReference type="RefSeq" id="WP_103982642.1">
    <property type="nucleotide sequence ID" value="NZ_FNVS01000003.1"/>
</dbReference>
<gene>
    <name evidence="1" type="ORF">SAMN05444001_103167</name>
</gene>
<accession>A0A8G2F0S2</accession>
<protein>
    <submittedName>
        <fullName evidence="1">GxxExxY protein</fullName>
    </submittedName>
</protein>
<evidence type="ECO:0000313" key="2">
    <source>
        <dbReference type="Proteomes" id="UP000236725"/>
    </source>
</evidence>
<dbReference type="AlphaFoldDB" id="A0A8G2F0S2"/>
<organism evidence="1 2">
    <name type="scientific">Parabacteroides chinchillae</name>
    <dbReference type="NCBI Taxonomy" id="871327"/>
    <lineage>
        <taxon>Bacteria</taxon>
        <taxon>Pseudomonadati</taxon>
        <taxon>Bacteroidota</taxon>
        <taxon>Bacteroidia</taxon>
        <taxon>Bacteroidales</taxon>
        <taxon>Tannerellaceae</taxon>
        <taxon>Parabacteroides</taxon>
    </lineage>
</organism>
<dbReference type="NCBIfam" id="TIGR04256">
    <property type="entry name" value="GxxExxY"/>
    <property type="match status" value="1"/>
</dbReference>
<dbReference type="Pfam" id="PF13366">
    <property type="entry name" value="PDDEXK_3"/>
    <property type="match status" value="1"/>
</dbReference>
<sequence length="134" mass="15626">MTQNTQTDADFLFKEETDKIIGAFYKVYRSLGYGFLERVYQNALFFELHKQGLDCRAQYPINVYYEGSLVGEYVADIIVNGHIILELKAVNELCSEHESQLLNYLKATKMEVGLLLNFGFRPQVKRKIFRNENK</sequence>
<dbReference type="Proteomes" id="UP000236725">
    <property type="component" value="Unassembled WGS sequence"/>
</dbReference>
<keyword evidence="2" id="KW-1185">Reference proteome</keyword>
<evidence type="ECO:0000313" key="1">
    <source>
        <dbReference type="EMBL" id="SEF62085.1"/>
    </source>
</evidence>
<dbReference type="InterPro" id="IPR026350">
    <property type="entry name" value="GxxExxY"/>
</dbReference>
<reference evidence="1 2" key="1">
    <citation type="submission" date="2016-10" db="EMBL/GenBank/DDBJ databases">
        <authorList>
            <person name="Varghese N."/>
            <person name="Submissions S."/>
        </authorList>
    </citation>
    <scope>NUCLEOTIDE SEQUENCE [LARGE SCALE GENOMIC DNA]</scope>
    <source>
        <strain evidence="1 2">DSM 29073</strain>
    </source>
</reference>
<proteinExistence type="predicted"/>
<dbReference type="EMBL" id="FNVS01000003">
    <property type="protein sequence ID" value="SEF62085.1"/>
    <property type="molecule type" value="Genomic_DNA"/>
</dbReference>